<proteinExistence type="predicted"/>
<evidence type="ECO:0000313" key="2">
    <source>
        <dbReference type="Proteomes" id="UP000798808"/>
    </source>
</evidence>
<dbReference type="Proteomes" id="UP000798808">
    <property type="component" value="Unassembled WGS sequence"/>
</dbReference>
<accession>A0ABW9RM76</accession>
<evidence type="ECO:0000313" key="1">
    <source>
        <dbReference type="EMBL" id="MTI25222.1"/>
    </source>
</evidence>
<comment type="caution">
    <text evidence="1">The sequence shown here is derived from an EMBL/GenBank/DDBJ whole genome shotgun (WGS) entry which is preliminary data.</text>
</comment>
<protein>
    <submittedName>
        <fullName evidence="1">Uncharacterized protein</fullName>
    </submittedName>
</protein>
<dbReference type="EMBL" id="SMLW01000496">
    <property type="protein sequence ID" value="MTI25222.1"/>
    <property type="molecule type" value="Genomic_DNA"/>
</dbReference>
<reference evidence="1 2" key="1">
    <citation type="submission" date="2019-02" db="EMBL/GenBank/DDBJ databases">
        <authorList>
            <person name="Goldberg S.R."/>
            <person name="Haltli B.A."/>
            <person name="Correa H."/>
            <person name="Russell K.G."/>
        </authorList>
    </citation>
    <scope>NUCLEOTIDE SEQUENCE [LARGE SCALE GENOMIC DNA]</scope>
    <source>
        <strain evidence="1 2">JCM 16186</strain>
    </source>
</reference>
<organism evidence="1 2">
    <name type="scientific">Fulvivirga kasyanovii</name>
    <dbReference type="NCBI Taxonomy" id="396812"/>
    <lineage>
        <taxon>Bacteria</taxon>
        <taxon>Pseudomonadati</taxon>
        <taxon>Bacteroidota</taxon>
        <taxon>Cytophagia</taxon>
        <taxon>Cytophagales</taxon>
        <taxon>Fulvivirgaceae</taxon>
        <taxon>Fulvivirga</taxon>
    </lineage>
</organism>
<sequence>MIRVSNEHPKAMEFTSFKQKEGVTDDELIRAAMAFESEFLTKQPGVIFHCLVRNFSGDYANVLFAKTKEDISNLEKAAHYDPNAGAFFGMIDMGSVKMTTQSIEKDFSVPAHFSCVEYGSFSLKSNDYEALQKVSESIERDYLSQFENTRAHFVGRQNENLYTEVTFGATLGKTKEVCMGYIGNPICQPLLDMADEKSMQLDFWYVIA</sequence>
<gene>
    <name evidence="1" type="ORF">E1163_09740</name>
</gene>
<name>A0ABW9RM76_9BACT</name>
<dbReference type="RefSeq" id="WP_155171256.1">
    <property type="nucleotide sequence ID" value="NZ_BAAAFL010000068.1"/>
</dbReference>
<keyword evidence="2" id="KW-1185">Reference proteome</keyword>